<feature type="coiled-coil region" evidence="2">
    <location>
        <begin position="175"/>
        <end position="209"/>
    </location>
</feature>
<sequence>MQSGWQMSLHRNITLPPLNQTEERGKVHQRDSEQKLQTSEEILDSAADFDVEGQLARKLCWSGCSYLYAGPGRKPGLLRQLEHHVNEELSAISSQEPKFEELKLQIYRNVFDQFISAFTTYQPLLCTIKKEYDNIIADQKDQIQKLAPLQSKLRLMTEECERTIRARWKEQHTEIETLRGEKQQLQRDVQSMREKEKNLQTVVDHLRSELSQQYLQYREERDGRQLLIRQLNDLTKASVMNKRPAVQNKAFQELQLELETCREELRSMKAEYRDTVPQHKWDALQQTHQQTVLQLKTLQGDFKLMKNEYDTLLELHKSRNFQLKNQVSTSVQTEESVEEELETKSEQLHKLINLRDHKEEPVHESK</sequence>
<dbReference type="OrthoDB" id="261426at2759"/>
<organism evidence="5 6">
    <name type="scientific">Oryzias javanicus</name>
    <name type="common">Javanese ricefish</name>
    <name type="synonym">Aplocheilus javanicus</name>
    <dbReference type="NCBI Taxonomy" id="123683"/>
    <lineage>
        <taxon>Eukaryota</taxon>
        <taxon>Metazoa</taxon>
        <taxon>Chordata</taxon>
        <taxon>Craniata</taxon>
        <taxon>Vertebrata</taxon>
        <taxon>Euteleostomi</taxon>
        <taxon>Actinopterygii</taxon>
        <taxon>Neopterygii</taxon>
        <taxon>Teleostei</taxon>
        <taxon>Neoteleostei</taxon>
        <taxon>Acanthomorphata</taxon>
        <taxon>Ovalentaria</taxon>
        <taxon>Atherinomorphae</taxon>
        <taxon>Beloniformes</taxon>
        <taxon>Adrianichthyidae</taxon>
        <taxon>Oryziinae</taxon>
        <taxon>Oryzias</taxon>
    </lineage>
</organism>
<reference evidence="5 6" key="2">
    <citation type="submission" date="2019-01" db="EMBL/GenBank/DDBJ databases">
        <title>A chromosome length genome reference of the Java medaka (oryzias javanicus).</title>
        <authorList>
            <person name="Herpin A."/>
            <person name="Takehana Y."/>
            <person name="Naruse K."/>
            <person name="Ansai S."/>
            <person name="Kawaguchi M."/>
        </authorList>
    </citation>
    <scope>NUCLEOTIDE SEQUENCE [LARGE SCALE GENOMIC DNA]</scope>
    <source>
        <strain evidence="5">RS831</strain>
        <tissue evidence="5">Whole body</tissue>
    </source>
</reference>
<dbReference type="PANTHER" id="PTHR16306">
    <property type="entry name" value="TRANSLIN-ASSOCIATED FACTOR X-INTERACTING PROTEIN 1"/>
    <property type="match status" value="1"/>
</dbReference>
<feature type="domain" description="Translin-associated factor X-interacting protein 1 N-terminal" evidence="4">
    <location>
        <begin position="83"/>
        <end position="193"/>
    </location>
</feature>
<evidence type="ECO:0000256" key="1">
    <source>
        <dbReference type="ARBA" id="ARBA00023054"/>
    </source>
</evidence>
<protein>
    <recommendedName>
        <fullName evidence="4">Translin-associated factor X-interacting protein 1 N-terminal domain-containing protein</fullName>
    </recommendedName>
</protein>
<evidence type="ECO:0000256" key="3">
    <source>
        <dbReference type="SAM" id="MobiDB-lite"/>
    </source>
</evidence>
<dbReference type="Pfam" id="PF15739">
    <property type="entry name" value="TSNAXIP1_N"/>
    <property type="match status" value="1"/>
</dbReference>
<evidence type="ECO:0000313" key="6">
    <source>
        <dbReference type="Proteomes" id="UP000283210"/>
    </source>
</evidence>
<feature type="region of interest" description="Disordered" evidence="3">
    <location>
        <begin position="325"/>
        <end position="366"/>
    </location>
</feature>
<name>A0A437DB01_ORYJA</name>
<dbReference type="EMBL" id="CM012442">
    <property type="protein sequence ID" value="RVE72067.1"/>
    <property type="molecule type" value="Genomic_DNA"/>
</dbReference>
<proteinExistence type="predicted"/>
<feature type="compositionally biased region" description="Basic and acidic residues" evidence="3">
    <location>
        <begin position="342"/>
        <end position="366"/>
    </location>
</feature>
<accession>A0A437DB01</accession>
<keyword evidence="1 2" id="KW-0175">Coiled coil</keyword>
<keyword evidence="6" id="KW-1185">Reference proteome</keyword>
<reference evidence="5 6" key="1">
    <citation type="submission" date="2018-11" db="EMBL/GenBank/DDBJ databases">
        <authorList>
            <person name="Lopez-Roques C."/>
            <person name="Donnadieu C."/>
            <person name="Bouchez O."/>
            <person name="Klopp C."/>
            <person name="Cabau C."/>
            <person name="Zahm M."/>
        </authorList>
    </citation>
    <scope>NUCLEOTIDE SEQUENCE [LARGE SCALE GENOMIC DNA]</scope>
    <source>
        <strain evidence="5">RS831</strain>
        <tissue evidence="5">Whole body</tissue>
    </source>
</reference>
<dbReference type="AlphaFoldDB" id="A0A437DB01"/>
<dbReference type="Proteomes" id="UP000283210">
    <property type="component" value="Chromosome 6"/>
</dbReference>
<evidence type="ECO:0000259" key="4">
    <source>
        <dbReference type="Pfam" id="PF15739"/>
    </source>
</evidence>
<gene>
    <name evidence="5" type="ORF">OJAV_G00058140</name>
</gene>
<dbReference type="PANTHER" id="PTHR16306:SF0">
    <property type="entry name" value="TRANSLIN-ASSOCIATED FACTOR X-INTERACTING PROTEIN 1"/>
    <property type="match status" value="1"/>
</dbReference>
<feature type="compositionally biased region" description="Basic and acidic residues" evidence="3">
    <location>
        <begin position="21"/>
        <end position="34"/>
    </location>
</feature>
<evidence type="ECO:0000256" key="2">
    <source>
        <dbReference type="SAM" id="Coils"/>
    </source>
</evidence>
<feature type="region of interest" description="Disordered" evidence="3">
    <location>
        <begin position="1"/>
        <end position="37"/>
    </location>
</feature>
<feature type="compositionally biased region" description="Polar residues" evidence="3">
    <location>
        <begin position="1"/>
        <end position="11"/>
    </location>
</feature>
<dbReference type="InterPro" id="IPR032755">
    <property type="entry name" value="TSNAXIP1_N"/>
</dbReference>
<dbReference type="GO" id="GO:0005737">
    <property type="term" value="C:cytoplasm"/>
    <property type="evidence" value="ECO:0007669"/>
    <property type="project" value="TreeGrafter"/>
</dbReference>
<evidence type="ECO:0000313" key="5">
    <source>
        <dbReference type="EMBL" id="RVE72067.1"/>
    </source>
</evidence>